<keyword evidence="3" id="KW-1185">Reference proteome</keyword>
<feature type="compositionally biased region" description="Basic and acidic residues" evidence="1">
    <location>
        <begin position="104"/>
        <end position="118"/>
    </location>
</feature>
<protein>
    <submittedName>
        <fullName evidence="2">Uncharacterized protein</fullName>
    </submittedName>
</protein>
<feature type="region of interest" description="Disordered" evidence="1">
    <location>
        <begin position="90"/>
        <end position="118"/>
    </location>
</feature>
<sequence length="118" mass="12599">MHVRHRSRAEAGHAELAVLRVDATAHGRRLTVHWDAGATGDRTEFAHARVFLVVDGIRSYLGVADGPTVTLSLPDGTPGGYVVEVDAYSSGSWGGGHLSGRGRSRPERQDPQVDPPHA</sequence>
<proteinExistence type="predicted"/>
<comment type="caution">
    <text evidence="2">The sequence shown here is derived from an EMBL/GenBank/DDBJ whole genome shotgun (WGS) entry which is preliminary data.</text>
</comment>
<dbReference type="EMBL" id="BAABFR010000046">
    <property type="protein sequence ID" value="GAA4395928.1"/>
    <property type="molecule type" value="Genomic_DNA"/>
</dbReference>
<name>A0ABP8JTH7_9ACTN</name>
<evidence type="ECO:0000256" key="1">
    <source>
        <dbReference type="SAM" id="MobiDB-lite"/>
    </source>
</evidence>
<gene>
    <name evidence="2" type="ORF">GCM10023147_29670</name>
</gene>
<evidence type="ECO:0000313" key="3">
    <source>
        <dbReference type="Proteomes" id="UP001500635"/>
    </source>
</evidence>
<accession>A0ABP8JTH7</accession>
<dbReference type="Proteomes" id="UP001500635">
    <property type="component" value="Unassembled WGS sequence"/>
</dbReference>
<evidence type="ECO:0000313" key="2">
    <source>
        <dbReference type="EMBL" id="GAA4395928.1"/>
    </source>
</evidence>
<organism evidence="2 3">
    <name type="scientific">Tsukamurella soli</name>
    <dbReference type="NCBI Taxonomy" id="644556"/>
    <lineage>
        <taxon>Bacteria</taxon>
        <taxon>Bacillati</taxon>
        <taxon>Actinomycetota</taxon>
        <taxon>Actinomycetes</taxon>
        <taxon>Mycobacteriales</taxon>
        <taxon>Tsukamurellaceae</taxon>
        <taxon>Tsukamurella</taxon>
    </lineage>
</organism>
<reference evidence="3" key="1">
    <citation type="journal article" date="2019" name="Int. J. Syst. Evol. Microbiol.">
        <title>The Global Catalogue of Microorganisms (GCM) 10K type strain sequencing project: providing services to taxonomists for standard genome sequencing and annotation.</title>
        <authorList>
            <consortium name="The Broad Institute Genomics Platform"/>
            <consortium name="The Broad Institute Genome Sequencing Center for Infectious Disease"/>
            <person name="Wu L."/>
            <person name="Ma J."/>
        </authorList>
    </citation>
    <scope>NUCLEOTIDE SEQUENCE [LARGE SCALE GENOMIC DNA]</scope>
    <source>
        <strain evidence="3">JCM 17688</strain>
    </source>
</reference>